<organism evidence="1 2">
    <name type="scientific">Undibacterium amnicola</name>
    <dbReference type="NCBI Taxonomy" id="1834038"/>
    <lineage>
        <taxon>Bacteria</taxon>
        <taxon>Pseudomonadati</taxon>
        <taxon>Pseudomonadota</taxon>
        <taxon>Betaproteobacteria</taxon>
        <taxon>Burkholderiales</taxon>
        <taxon>Oxalobacteraceae</taxon>
        <taxon>Undibacterium</taxon>
    </lineage>
</organism>
<evidence type="ECO:0000313" key="1">
    <source>
        <dbReference type="EMBL" id="MBC3831584.1"/>
    </source>
</evidence>
<gene>
    <name evidence="1" type="ORF">H8K33_08680</name>
</gene>
<dbReference type="Gene3D" id="1.10.238.160">
    <property type="match status" value="1"/>
</dbReference>
<accession>A0ABR6XQ28</accession>
<reference evidence="1 2" key="1">
    <citation type="submission" date="2020-08" db="EMBL/GenBank/DDBJ databases">
        <title>Novel species isolated from subtropical streams in China.</title>
        <authorList>
            <person name="Lu H."/>
        </authorList>
    </citation>
    <scope>NUCLEOTIDE SEQUENCE [LARGE SCALE GENOMIC DNA]</scope>
    <source>
        <strain evidence="1 2">KCTC 52442</strain>
    </source>
</reference>
<dbReference type="EMBL" id="JACOFU010000003">
    <property type="protein sequence ID" value="MBC3831584.1"/>
    <property type="molecule type" value="Genomic_DNA"/>
</dbReference>
<keyword evidence="2" id="KW-1185">Reference proteome</keyword>
<dbReference type="InterPro" id="IPR052931">
    <property type="entry name" value="Prophage_regulatory_activator"/>
</dbReference>
<evidence type="ECO:0000313" key="2">
    <source>
        <dbReference type="Proteomes" id="UP000643610"/>
    </source>
</evidence>
<dbReference type="PANTHER" id="PTHR36154">
    <property type="entry name" value="DNA-BINDING TRANSCRIPTIONAL ACTIVATOR ALPA"/>
    <property type="match status" value="1"/>
</dbReference>
<sequence>MSPELLALIERVRAVVNDRLLRLTQVKVKTGLASSTIWKYVKHGTLPPPIRIGSRSACWKESEISAWIDANAFASRSEKPVNIKMFVALLINSKVHSD</sequence>
<dbReference type="SUPFAM" id="SSF46955">
    <property type="entry name" value="Putative DNA-binding domain"/>
    <property type="match status" value="1"/>
</dbReference>
<proteinExistence type="predicted"/>
<dbReference type="Proteomes" id="UP000643610">
    <property type="component" value="Unassembled WGS sequence"/>
</dbReference>
<name>A0ABR6XQ28_9BURK</name>
<comment type="caution">
    <text evidence="1">The sequence shown here is derived from an EMBL/GenBank/DDBJ whole genome shotgun (WGS) entry which is preliminary data.</text>
</comment>
<protein>
    <submittedName>
        <fullName evidence="1">AlpA family phage regulatory protein</fullName>
    </submittedName>
</protein>
<dbReference type="InterPro" id="IPR010260">
    <property type="entry name" value="AlpA"/>
</dbReference>
<dbReference type="Pfam" id="PF05930">
    <property type="entry name" value="Phage_AlpA"/>
    <property type="match status" value="1"/>
</dbReference>
<dbReference type="InterPro" id="IPR009061">
    <property type="entry name" value="DNA-bd_dom_put_sf"/>
</dbReference>
<dbReference type="PANTHER" id="PTHR36154:SF1">
    <property type="entry name" value="DNA-BINDING TRANSCRIPTIONAL ACTIVATOR ALPA"/>
    <property type="match status" value="1"/>
</dbReference>